<keyword evidence="2" id="KW-1185">Reference proteome</keyword>
<dbReference type="EMBL" id="MU971364">
    <property type="protein sequence ID" value="KAK9237779.1"/>
    <property type="molecule type" value="Genomic_DNA"/>
</dbReference>
<evidence type="ECO:0000313" key="1">
    <source>
        <dbReference type="EMBL" id="KAK9237779.1"/>
    </source>
</evidence>
<accession>A0ACC3T2Y6</accession>
<name>A0ACC3T2Y6_LIPKO</name>
<dbReference type="Proteomes" id="UP001433508">
    <property type="component" value="Unassembled WGS sequence"/>
</dbReference>
<sequence>MDGEMSAIEEEPISFLRPTPVSRVVRIAASPKTVEFDLSRSALIVVDMQNDFLHPEGWFPAKGIDAGPLLGAVPVVERLTKLLRGLGVPIIWLNWGIRPDCANIPHGVVARGTAYGSKPPGYGDLSTNDRGRILVKGDWGSQTIDDLTVGEEDLIIYKHRLSGFWDSELDSVLRKKGITTLLFAGVNIDRCVFSTLQDASFLGYDCIMVEDACATSSPDFVVQAVKYLMHMLYGVCTTYENILNGTG</sequence>
<gene>
    <name evidence="1" type="ORF">V1525DRAFT_402894</name>
</gene>
<evidence type="ECO:0000313" key="2">
    <source>
        <dbReference type="Proteomes" id="UP001433508"/>
    </source>
</evidence>
<protein>
    <submittedName>
        <fullName evidence="1">Isochorismatase-like protein</fullName>
    </submittedName>
</protein>
<organism evidence="1 2">
    <name type="scientific">Lipomyces kononenkoae</name>
    <name type="common">Yeast</name>
    <dbReference type="NCBI Taxonomy" id="34357"/>
    <lineage>
        <taxon>Eukaryota</taxon>
        <taxon>Fungi</taxon>
        <taxon>Dikarya</taxon>
        <taxon>Ascomycota</taxon>
        <taxon>Saccharomycotina</taxon>
        <taxon>Lipomycetes</taxon>
        <taxon>Lipomycetales</taxon>
        <taxon>Lipomycetaceae</taxon>
        <taxon>Lipomyces</taxon>
    </lineage>
</organism>
<comment type="caution">
    <text evidence="1">The sequence shown here is derived from an EMBL/GenBank/DDBJ whole genome shotgun (WGS) entry which is preliminary data.</text>
</comment>
<proteinExistence type="predicted"/>
<reference evidence="2" key="1">
    <citation type="journal article" date="2024" name="Front. Bioeng. Biotechnol.">
        <title>Genome-scale model development and genomic sequencing of the oleaginous clade Lipomyces.</title>
        <authorList>
            <person name="Czajka J.J."/>
            <person name="Han Y."/>
            <person name="Kim J."/>
            <person name="Mondo S.J."/>
            <person name="Hofstad B.A."/>
            <person name="Robles A."/>
            <person name="Haridas S."/>
            <person name="Riley R."/>
            <person name="LaButti K."/>
            <person name="Pangilinan J."/>
            <person name="Andreopoulos W."/>
            <person name="Lipzen A."/>
            <person name="Yan J."/>
            <person name="Wang M."/>
            <person name="Ng V."/>
            <person name="Grigoriev I.V."/>
            <person name="Spatafora J.W."/>
            <person name="Magnuson J.K."/>
            <person name="Baker S.E."/>
            <person name="Pomraning K.R."/>
        </authorList>
    </citation>
    <scope>NUCLEOTIDE SEQUENCE [LARGE SCALE GENOMIC DNA]</scope>
    <source>
        <strain evidence="2">CBS 7786</strain>
    </source>
</reference>